<dbReference type="InterPro" id="IPR007300">
    <property type="entry name" value="CidB/LrgB"/>
</dbReference>
<comment type="caution">
    <text evidence="6">The sequence shown here is derived from an EMBL/GenBank/DDBJ whole genome shotgun (WGS) entry which is preliminary data.</text>
</comment>
<feature type="transmembrane region" description="Helical" evidence="5">
    <location>
        <begin position="190"/>
        <end position="206"/>
    </location>
</feature>
<dbReference type="PANTHER" id="PTHR30249">
    <property type="entry name" value="PUTATIVE SEROTONIN TRANSPORTER"/>
    <property type="match status" value="1"/>
</dbReference>
<organism evidence="6 7">
    <name type="scientific">Azoarcus indigens</name>
    <dbReference type="NCBI Taxonomy" id="29545"/>
    <lineage>
        <taxon>Bacteria</taxon>
        <taxon>Pseudomonadati</taxon>
        <taxon>Pseudomonadota</taxon>
        <taxon>Betaproteobacteria</taxon>
        <taxon>Rhodocyclales</taxon>
        <taxon>Zoogloeaceae</taxon>
        <taxon>Azoarcus</taxon>
    </lineage>
</organism>
<feature type="transmembrane region" description="Helical" evidence="5">
    <location>
        <begin position="70"/>
        <end position="91"/>
    </location>
</feature>
<feature type="transmembrane region" description="Helical" evidence="5">
    <location>
        <begin position="212"/>
        <end position="235"/>
    </location>
</feature>
<dbReference type="OrthoDB" id="9811701at2"/>
<name>A0A4R6DXG9_9RHOO</name>
<dbReference type="RefSeq" id="WP_133592017.1">
    <property type="nucleotide sequence ID" value="NZ_SNVV01000010.1"/>
</dbReference>
<evidence type="ECO:0000256" key="4">
    <source>
        <dbReference type="ARBA" id="ARBA00023136"/>
    </source>
</evidence>
<sequence length="244" mass="25673">MSHSLSEIWVYLSATPLLGLTLTLLAYQAAFWLYRRAGFHPLANPVLLSVSFIAVLLLVTGMPYKTYFDGAQFVHFLLGPATVALAIPLYAQWPKLKAMAGPLVIALVAGSLTAALSAYAIGAMLGASRESLMSLAPKSVTTPIAMAVAESLGGLPSLTAVLVITTGILGAVGARYLYRLLRIDDHAVRGFAIGIASHGIGTARAFQVSEQAGAFAALAMGLNGLLTAVSLPWLLPWLERLLGR</sequence>
<feature type="transmembrane region" description="Helical" evidence="5">
    <location>
        <begin position="158"/>
        <end position="178"/>
    </location>
</feature>
<dbReference type="AlphaFoldDB" id="A0A4R6DXG9"/>
<dbReference type="PANTHER" id="PTHR30249:SF0">
    <property type="entry name" value="PLASTIDAL GLYCOLATE_GLYCERATE TRANSLOCATOR 1, CHLOROPLASTIC"/>
    <property type="match status" value="1"/>
</dbReference>
<dbReference type="EMBL" id="SNVV01000010">
    <property type="protein sequence ID" value="TDN49987.1"/>
    <property type="molecule type" value="Genomic_DNA"/>
</dbReference>
<dbReference type="Proteomes" id="UP000295129">
    <property type="component" value="Unassembled WGS sequence"/>
</dbReference>
<evidence type="ECO:0000256" key="2">
    <source>
        <dbReference type="ARBA" id="ARBA00022692"/>
    </source>
</evidence>
<evidence type="ECO:0000313" key="6">
    <source>
        <dbReference type="EMBL" id="TDN49987.1"/>
    </source>
</evidence>
<protein>
    <submittedName>
        <fullName evidence="6">Putative murein hydrolase (TIGR00659 family)</fullName>
    </submittedName>
</protein>
<keyword evidence="7" id="KW-1185">Reference proteome</keyword>
<keyword evidence="2 5" id="KW-0812">Transmembrane</keyword>
<keyword evidence="6" id="KW-0378">Hydrolase</keyword>
<feature type="transmembrane region" description="Helical" evidence="5">
    <location>
        <begin position="103"/>
        <end position="125"/>
    </location>
</feature>
<evidence type="ECO:0000256" key="1">
    <source>
        <dbReference type="ARBA" id="ARBA00004141"/>
    </source>
</evidence>
<evidence type="ECO:0000256" key="5">
    <source>
        <dbReference type="SAM" id="Phobius"/>
    </source>
</evidence>
<evidence type="ECO:0000313" key="7">
    <source>
        <dbReference type="Proteomes" id="UP000295129"/>
    </source>
</evidence>
<feature type="transmembrane region" description="Helical" evidence="5">
    <location>
        <begin position="12"/>
        <end position="34"/>
    </location>
</feature>
<dbReference type="GO" id="GO:0016020">
    <property type="term" value="C:membrane"/>
    <property type="evidence" value="ECO:0007669"/>
    <property type="project" value="UniProtKB-SubCell"/>
</dbReference>
<evidence type="ECO:0000256" key="3">
    <source>
        <dbReference type="ARBA" id="ARBA00022989"/>
    </source>
</evidence>
<comment type="subcellular location">
    <subcellularLocation>
        <location evidence="1">Membrane</location>
        <topology evidence="1">Multi-pass membrane protein</topology>
    </subcellularLocation>
</comment>
<accession>A0A4R6DXG9</accession>
<gene>
    <name evidence="6" type="ORF">C7389_11080</name>
</gene>
<reference evidence="6 7" key="1">
    <citation type="submission" date="2019-03" db="EMBL/GenBank/DDBJ databases">
        <title>Genomic Encyclopedia of Type Strains, Phase IV (KMG-IV): sequencing the most valuable type-strain genomes for metagenomic binning, comparative biology and taxonomic classification.</title>
        <authorList>
            <person name="Goeker M."/>
        </authorList>
    </citation>
    <scope>NUCLEOTIDE SEQUENCE [LARGE SCALE GENOMIC DNA]</scope>
    <source>
        <strain evidence="6 7">DSM 12121</strain>
    </source>
</reference>
<keyword evidence="4 5" id="KW-0472">Membrane</keyword>
<dbReference type="Pfam" id="PF04172">
    <property type="entry name" value="LrgB"/>
    <property type="match status" value="1"/>
</dbReference>
<dbReference type="GO" id="GO:0016787">
    <property type="term" value="F:hydrolase activity"/>
    <property type="evidence" value="ECO:0007669"/>
    <property type="project" value="UniProtKB-KW"/>
</dbReference>
<proteinExistence type="predicted"/>
<keyword evidence="3 5" id="KW-1133">Transmembrane helix</keyword>
<feature type="transmembrane region" description="Helical" evidence="5">
    <location>
        <begin position="46"/>
        <end position="64"/>
    </location>
</feature>